<evidence type="ECO:0000313" key="4">
    <source>
        <dbReference type="EMBL" id="UUL83460.1"/>
    </source>
</evidence>
<organism evidence="4 5">
    <name type="scientific">Sphingomonas qomolangmaensis</name>
    <dbReference type="NCBI Taxonomy" id="2918765"/>
    <lineage>
        <taxon>Bacteria</taxon>
        <taxon>Pseudomonadati</taxon>
        <taxon>Pseudomonadota</taxon>
        <taxon>Alphaproteobacteria</taxon>
        <taxon>Sphingomonadales</taxon>
        <taxon>Sphingomonadaceae</taxon>
        <taxon>Sphingomonas</taxon>
    </lineage>
</organism>
<evidence type="ECO:0000256" key="2">
    <source>
        <dbReference type="SAM" id="SignalP"/>
    </source>
</evidence>
<dbReference type="InterPro" id="IPR007730">
    <property type="entry name" value="SPOR-like_dom"/>
</dbReference>
<feature type="region of interest" description="Disordered" evidence="1">
    <location>
        <begin position="164"/>
        <end position="196"/>
    </location>
</feature>
<dbReference type="SUPFAM" id="SSF110997">
    <property type="entry name" value="Sporulation related repeat"/>
    <property type="match status" value="1"/>
</dbReference>
<protein>
    <submittedName>
        <fullName evidence="4">SPOR domain-containing protein</fullName>
    </submittedName>
</protein>
<evidence type="ECO:0000313" key="5">
    <source>
        <dbReference type="Proteomes" id="UP001058533"/>
    </source>
</evidence>
<proteinExistence type="predicted"/>
<dbReference type="PANTHER" id="PTHR34183:SF8">
    <property type="entry name" value="ENDOLYTIC PEPTIDOGLYCAN TRANSGLYCOSYLASE RLPA-RELATED"/>
    <property type="match status" value="1"/>
</dbReference>
<gene>
    <name evidence="4" type="ORF">NMP03_04325</name>
</gene>
<dbReference type="InterPro" id="IPR036908">
    <property type="entry name" value="RlpA-like_sf"/>
</dbReference>
<evidence type="ECO:0000256" key="1">
    <source>
        <dbReference type="SAM" id="MobiDB-lite"/>
    </source>
</evidence>
<accession>A0ABY5LCA3</accession>
<dbReference type="Gene3D" id="3.30.70.1070">
    <property type="entry name" value="Sporulation related repeat"/>
    <property type="match status" value="1"/>
</dbReference>
<keyword evidence="5" id="KW-1185">Reference proteome</keyword>
<reference evidence="4" key="1">
    <citation type="submission" date="2022-07" db="EMBL/GenBank/DDBJ databases">
        <title>Sphingomonas sp. nov., a novel bacterium isolated from the north slope of the Mount Everest.</title>
        <authorList>
            <person name="Cui X."/>
            <person name="Liu Y."/>
        </authorList>
    </citation>
    <scope>NUCLEOTIDE SEQUENCE</scope>
    <source>
        <strain evidence="4">S5-59</strain>
    </source>
</reference>
<dbReference type="PANTHER" id="PTHR34183">
    <property type="entry name" value="ENDOLYTIC PEPTIDOGLYCAN TRANSGLYCOSYLASE RLPA"/>
    <property type="match status" value="1"/>
</dbReference>
<dbReference type="InterPro" id="IPR036680">
    <property type="entry name" value="SPOR-like_sf"/>
</dbReference>
<feature type="signal peptide" evidence="2">
    <location>
        <begin position="1"/>
        <end position="21"/>
    </location>
</feature>
<feature type="domain" description="SPOR" evidence="3">
    <location>
        <begin position="199"/>
        <end position="263"/>
    </location>
</feature>
<name>A0ABY5LCA3_9SPHN</name>
<dbReference type="RefSeq" id="WP_256507299.1">
    <property type="nucleotide sequence ID" value="NZ_CP101740.1"/>
</dbReference>
<dbReference type="Proteomes" id="UP001058533">
    <property type="component" value="Chromosome"/>
</dbReference>
<dbReference type="Gene3D" id="2.40.40.10">
    <property type="entry name" value="RlpA-like domain"/>
    <property type="match status" value="1"/>
</dbReference>
<dbReference type="Pfam" id="PF05036">
    <property type="entry name" value="SPOR"/>
    <property type="match status" value="1"/>
</dbReference>
<dbReference type="EMBL" id="CP101740">
    <property type="protein sequence ID" value="UUL83460.1"/>
    <property type="molecule type" value="Genomic_DNA"/>
</dbReference>
<evidence type="ECO:0000259" key="3">
    <source>
        <dbReference type="Pfam" id="PF05036"/>
    </source>
</evidence>
<feature type="chain" id="PRO_5045622091" evidence="2">
    <location>
        <begin position="22"/>
        <end position="267"/>
    </location>
</feature>
<keyword evidence="2" id="KW-0732">Signal</keyword>
<sequence>MKSRAEFLILGLLGAAGAASAQDAPPAEVVAASGPLGTSGEIKRYDEVGAVGLASALDNPIGAAHATLPMGSVAEVTALDTGRTILVPIVAQLPAGSQVIALAPGALSALGIAAQAGVRVRGVTPSPQDQAALQAGRPGLPRLDAPPVLLNGLRKQMAAVLPTPTPMAPPKPAAAKPAPKPASPRPVPTAPAPPKPAATGTWFVQVAALSSEPRARALASQLNGRSIAAGRFWRVQLGPFPDATAANSARARAAGSGYRDATVFRSK</sequence>